<dbReference type="PROSITE" id="PS50850">
    <property type="entry name" value="MFS"/>
    <property type="match status" value="1"/>
</dbReference>
<keyword evidence="2" id="KW-0472">Membrane</keyword>
<dbReference type="InterPro" id="IPR011701">
    <property type="entry name" value="MFS"/>
</dbReference>
<name>A0A9K3D886_9EUKA</name>
<keyword evidence="6" id="KW-1185">Reference proteome</keyword>
<dbReference type="Gene3D" id="1.20.1250.20">
    <property type="entry name" value="MFS general substrate transporter like domains"/>
    <property type="match status" value="1"/>
</dbReference>
<comment type="subcellular location">
    <subcellularLocation>
        <location evidence="1">Membrane</location>
        <topology evidence="1">Multi-pass membrane protein</topology>
    </subcellularLocation>
</comment>
<dbReference type="OrthoDB" id="196650at2759"/>
<dbReference type="SUPFAM" id="SSF103473">
    <property type="entry name" value="MFS general substrate transporter"/>
    <property type="match status" value="1"/>
</dbReference>
<keyword evidence="2" id="KW-0812">Transmembrane</keyword>
<evidence type="ECO:0000313" key="6">
    <source>
        <dbReference type="Proteomes" id="UP000265618"/>
    </source>
</evidence>
<protein>
    <submittedName>
        <fullName evidence="5">Major facilitator superfamily protein</fullName>
    </submittedName>
</protein>
<feature type="transmembrane region" description="Helical" evidence="2">
    <location>
        <begin position="61"/>
        <end position="78"/>
    </location>
</feature>
<organism evidence="5 6">
    <name type="scientific">Kipferlia bialata</name>
    <dbReference type="NCBI Taxonomy" id="797122"/>
    <lineage>
        <taxon>Eukaryota</taxon>
        <taxon>Metamonada</taxon>
        <taxon>Carpediemonas-like organisms</taxon>
        <taxon>Kipferlia</taxon>
    </lineage>
</organism>
<accession>A0A9K3D886</accession>
<dbReference type="AlphaFoldDB" id="A0A9K3D886"/>
<reference evidence="5 6" key="1">
    <citation type="journal article" date="2018" name="PLoS ONE">
        <title>The draft genome of Kipferlia bialata reveals reductive genome evolution in fornicate parasites.</title>
        <authorList>
            <person name="Tanifuji G."/>
            <person name="Takabayashi S."/>
            <person name="Kume K."/>
            <person name="Takagi M."/>
            <person name="Nakayama T."/>
            <person name="Kamikawa R."/>
            <person name="Inagaki Y."/>
            <person name="Hashimoto T."/>
        </authorList>
    </citation>
    <scope>NUCLEOTIDE SEQUENCE [LARGE SCALE GENOMIC DNA]</scope>
    <source>
        <strain evidence="5">NY0173</strain>
    </source>
</reference>
<feature type="non-terminal residue" evidence="5">
    <location>
        <position position="195"/>
    </location>
</feature>
<evidence type="ECO:0000313" key="5">
    <source>
        <dbReference type="EMBL" id="GIQ90422.1"/>
    </source>
</evidence>
<proteinExistence type="predicted"/>
<feature type="domain" description="Major facilitator superfamily (MFS) profile" evidence="4">
    <location>
        <begin position="60"/>
        <end position="195"/>
    </location>
</feature>
<dbReference type="Pfam" id="PF07690">
    <property type="entry name" value="MFS_1"/>
    <property type="match status" value="1"/>
</dbReference>
<feature type="signal peptide" evidence="3">
    <location>
        <begin position="1"/>
        <end position="24"/>
    </location>
</feature>
<keyword evidence="2" id="KW-1133">Transmembrane helix</keyword>
<feature type="chain" id="PRO_5039938669" evidence="3">
    <location>
        <begin position="25"/>
        <end position="195"/>
    </location>
</feature>
<evidence type="ECO:0000256" key="2">
    <source>
        <dbReference type="SAM" id="Phobius"/>
    </source>
</evidence>
<dbReference type="InterPro" id="IPR036259">
    <property type="entry name" value="MFS_trans_sf"/>
</dbReference>
<keyword evidence="3" id="KW-0732">Signal</keyword>
<evidence type="ECO:0000259" key="4">
    <source>
        <dbReference type="PROSITE" id="PS50850"/>
    </source>
</evidence>
<dbReference type="EMBL" id="BDIP01006162">
    <property type="protein sequence ID" value="GIQ90422.1"/>
    <property type="molecule type" value="Genomic_DNA"/>
</dbReference>
<gene>
    <name evidence="5" type="ORF">KIPB_013214</name>
</gene>
<evidence type="ECO:0000256" key="3">
    <source>
        <dbReference type="SAM" id="SignalP"/>
    </source>
</evidence>
<dbReference type="Proteomes" id="UP000265618">
    <property type="component" value="Unassembled WGS sequence"/>
</dbReference>
<dbReference type="GO" id="GO:0016020">
    <property type="term" value="C:membrane"/>
    <property type="evidence" value="ECO:0007669"/>
    <property type="project" value="UniProtKB-SubCell"/>
</dbReference>
<dbReference type="InterPro" id="IPR020846">
    <property type="entry name" value="MFS_dom"/>
</dbReference>
<feature type="transmembrane region" description="Helical" evidence="2">
    <location>
        <begin position="99"/>
        <end position="119"/>
    </location>
</feature>
<dbReference type="GO" id="GO:0022857">
    <property type="term" value="F:transmembrane transporter activity"/>
    <property type="evidence" value="ECO:0007669"/>
    <property type="project" value="InterPro"/>
</dbReference>
<feature type="non-terminal residue" evidence="5">
    <location>
        <position position="1"/>
    </location>
</feature>
<evidence type="ECO:0000256" key="1">
    <source>
        <dbReference type="ARBA" id="ARBA00004141"/>
    </source>
</evidence>
<sequence>CLVAATMSMISALMSLLFLPETAPIRIARNESQLLNIDMDSAPKESGLKKTLELMSRNKNLVIVFIGYTITLGGHCLFKDMMGPIVRTRCGLDPDIADIMYSYTMTIGTLFGTLASFSVGPIIKRVGERGAIYGGQACNIISTSMMAFDTDGEYSWGYYTFAITLNGIGSAIDQPAFIHLCSEWSTPQDRGTVYI</sequence>
<comment type="caution">
    <text evidence="5">The sequence shown here is derived from an EMBL/GenBank/DDBJ whole genome shotgun (WGS) entry which is preliminary data.</text>
</comment>